<dbReference type="KEGG" id="clec:106661977"/>
<protein>
    <submittedName>
        <fullName evidence="1">Uncharacterized protein</fullName>
    </submittedName>
</protein>
<accession>A0A8I6SI29</accession>
<dbReference type="Proteomes" id="UP000494040">
    <property type="component" value="Unassembled WGS sequence"/>
</dbReference>
<evidence type="ECO:0000313" key="2">
    <source>
        <dbReference type="Proteomes" id="UP000494040"/>
    </source>
</evidence>
<sequence>MRRIVYTQTDKFLPTIRLGKNLCASLGSRRGNSGNHLELSVLTLIHNVP</sequence>
<evidence type="ECO:0000313" key="1">
    <source>
        <dbReference type="EnsemblMetazoa" id="XP_024083705.1"/>
    </source>
</evidence>
<dbReference type="GeneID" id="106661977"/>
<dbReference type="EnsemblMetazoa" id="XM_024227937.1">
    <property type="protein sequence ID" value="XP_024083705.1"/>
    <property type="gene ID" value="LOC106661977"/>
</dbReference>
<dbReference type="RefSeq" id="XP_024083705.1">
    <property type="nucleotide sequence ID" value="XM_024227937.1"/>
</dbReference>
<dbReference type="AlphaFoldDB" id="A0A8I6SI29"/>
<dbReference type="OrthoDB" id="8185155at2759"/>
<name>A0A8I6SI29_CIMLE</name>
<organism evidence="1 2">
    <name type="scientific">Cimex lectularius</name>
    <name type="common">Bed bug</name>
    <name type="synonym">Acanthia lectularia</name>
    <dbReference type="NCBI Taxonomy" id="79782"/>
    <lineage>
        <taxon>Eukaryota</taxon>
        <taxon>Metazoa</taxon>
        <taxon>Ecdysozoa</taxon>
        <taxon>Arthropoda</taxon>
        <taxon>Hexapoda</taxon>
        <taxon>Insecta</taxon>
        <taxon>Pterygota</taxon>
        <taxon>Neoptera</taxon>
        <taxon>Paraneoptera</taxon>
        <taxon>Hemiptera</taxon>
        <taxon>Heteroptera</taxon>
        <taxon>Panheteroptera</taxon>
        <taxon>Cimicomorpha</taxon>
        <taxon>Cimicidae</taxon>
        <taxon>Cimex</taxon>
    </lineage>
</organism>
<reference evidence="1" key="1">
    <citation type="submission" date="2022-01" db="UniProtKB">
        <authorList>
            <consortium name="EnsemblMetazoa"/>
        </authorList>
    </citation>
    <scope>IDENTIFICATION</scope>
</reference>
<proteinExistence type="predicted"/>
<keyword evidence="2" id="KW-1185">Reference proteome</keyword>